<comment type="caution">
    <text evidence="1">The sequence shown here is derived from an EMBL/GenBank/DDBJ whole genome shotgun (WGS) entry which is preliminary data.</text>
</comment>
<organism evidence="1 2">
    <name type="scientific">Clonorchis sinensis</name>
    <name type="common">Chinese liver fluke</name>
    <dbReference type="NCBI Taxonomy" id="79923"/>
    <lineage>
        <taxon>Eukaryota</taxon>
        <taxon>Metazoa</taxon>
        <taxon>Spiralia</taxon>
        <taxon>Lophotrochozoa</taxon>
        <taxon>Platyhelminthes</taxon>
        <taxon>Trematoda</taxon>
        <taxon>Digenea</taxon>
        <taxon>Opisthorchiida</taxon>
        <taxon>Opisthorchiata</taxon>
        <taxon>Opisthorchiidae</taxon>
        <taxon>Clonorchis</taxon>
    </lineage>
</organism>
<accession>A0A8T1N2M4</accession>
<dbReference type="Proteomes" id="UP000286415">
    <property type="component" value="Unassembled WGS sequence"/>
</dbReference>
<evidence type="ECO:0000313" key="1">
    <source>
        <dbReference type="EMBL" id="KAG5455186.1"/>
    </source>
</evidence>
<gene>
    <name evidence="1" type="ORF">CSKR_106513</name>
</gene>
<dbReference type="OrthoDB" id="6236943at2759"/>
<reference evidence="1 2" key="1">
    <citation type="journal article" date="2018" name="Biotechnol. Adv.">
        <title>Improved genomic resources and new bioinformatic workflow for the carcinogenic parasite Clonorchis sinensis: Biotechnological implications.</title>
        <authorList>
            <person name="Wang D."/>
            <person name="Korhonen P.K."/>
            <person name="Gasser R.B."/>
            <person name="Young N.D."/>
        </authorList>
    </citation>
    <scope>NUCLEOTIDE SEQUENCE [LARGE SCALE GENOMIC DNA]</scope>
    <source>
        <strain evidence="1">Cs-k2</strain>
    </source>
</reference>
<protein>
    <submittedName>
        <fullName evidence="1">Uncharacterized protein</fullName>
    </submittedName>
</protein>
<reference evidence="1 2" key="2">
    <citation type="journal article" date="2021" name="Genomics">
        <title>High-quality reference genome for Clonorchis sinensis.</title>
        <authorList>
            <person name="Young N.D."/>
            <person name="Stroehlein A.J."/>
            <person name="Kinkar L."/>
            <person name="Wang T."/>
            <person name="Sohn W.M."/>
            <person name="Chang B.C.H."/>
            <person name="Kaur P."/>
            <person name="Weisz D."/>
            <person name="Dudchenko O."/>
            <person name="Aiden E.L."/>
            <person name="Korhonen P.K."/>
            <person name="Gasser R.B."/>
        </authorList>
    </citation>
    <scope>NUCLEOTIDE SEQUENCE [LARGE SCALE GENOMIC DNA]</scope>
    <source>
        <strain evidence="1">Cs-k2</strain>
    </source>
</reference>
<evidence type="ECO:0000313" key="2">
    <source>
        <dbReference type="Proteomes" id="UP000286415"/>
    </source>
</evidence>
<dbReference type="EMBL" id="NIRI02000005">
    <property type="protein sequence ID" value="KAG5455186.1"/>
    <property type="molecule type" value="Genomic_DNA"/>
</dbReference>
<name>A0A8T1N2M4_CLOSI</name>
<sequence length="269" mass="30384">MSLFYRILGLRDGYLLQDSDSTQRSFVTDTNTCWKPALPPPLGYRPAGSAVNTFGPTPATSWYPFASELGRRCFDEAVRLHRLRRADKSPPRCTFTQERIDGKLLIRGIVTEGRCLDDTGSHQTHCIPTPPSKKLMTIKGTLMCRRFKQSVGVCFCLYAPSIQTNSSCRTVANKFGLSRDSPGTQVNLSFMIFFKRLNVLHQAVSVVTIFEIWRYMYGRNTLLIRLLQILRRLTTVFALLVAHQETTHKVAENSSTAHDRFRPSNSGSS</sequence>
<dbReference type="AlphaFoldDB" id="A0A8T1N2M4"/>
<feature type="non-terminal residue" evidence="1">
    <location>
        <position position="269"/>
    </location>
</feature>
<proteinExistence type="predicted"/>
<keyword evidence="2" id="KW-1185">Reference proteome</keyword>